<dbReference type="RefSeq" id="WP_181791611.1">
    <property type="nucleotide sequence ID" value="NZ_VIFM01000824.1"/>
</dbReference>
<accession>A0A540WH33</accession>
<dbReference type="SUPFAM" id="SSF109604">
    <property type="entry name" value="HD-domain/PDEase-like"/>
    <property type="match status" value="1"/>
</dbReference>
<comment type="caution">
    <text evidence="2">The sequence shown here is derived from an EMBL/GenBank/DDBJ whole genome shotgun (WGS) entry which is preliminary data.</text>
</comment>
<dbReference type="AlphaFoldDB" id="A0A540WH33"/>
<sequence>LRRFVSYCHLLPASQAHHHRGAGGLLRHSIEVGLWAAQASDKLLLDLGSTPAQRRQIEPRWQLTAFVAGLCHDVGKPATDLVVTSHDRTKVWKPLTENLSDWATANDISAYFLDWRPGRAKQHVALSNLLADRIIGAETLGW</sequence>
<keyword evidence="3" id="KW-1185">Reference proteome</keyword>
<dbReference type="EMBL" id="VIFM01000824">
    <property type="protein sequence ID" value="TQF08288.1"/>
    <property type="molecule type" value="Genomic_DNA"/>
</dbReference>
<feature type="non-terminal residue" evidence="2">
    <location>
        <position position="1"/>
    </location>
</feature>
<proteinExistence type="predicted"/>
<dbReference type="Pfam" id="PF07514">
    <property type="entry name" value="TraI_2"/>
    <property type="match status" value="1"/>
</dbReference>
<name>A0A540WH33_9BACT</name>
<evidence type="ECO:0000313" key="2">
    <source>
        <dbReference type="EMBL" id="TQF08288.1"/>
    </source>
</evidence>
<reference evidence="2 3" key="1">
    <citation type="submission" date="2019-06" db="EMBL/GenBank/DDBJ databases">
        <authorList>
            <person name="Livingstone P."/>
            <person name="Whitworth D."/>
        </authorList>
    </citation>
    <scope>NUCLEOTIDE SEQUENCE [LARGE SCALE GENOMIC DNA]</scope>
    <source>
        <strain evidence="2 3">AM401</strain>
    </source>
</reference>
<dbReference type="InterPro" id="IPR011119">
    <property type="entry name" value="Unchr_helicase_relaxase_TraI"/>
</dbReference>
<organism evidence="2 3">
    <name type="scientific">Myxococcus llanfairpwllgwyngyllgogerychwyrndrobwllllantysiliogogogochensis</name>
    <dbReference type="NCBI Taxonomy" id="2590453"/>
    <lineage>
        <taxon>Bacteria</taxon>
        <taxon>Pseudomonadati</taxon>
        <taxon>Myxococcota</taxon>
        <taxon>Myxococcia</taxon>
        <taxon>Myxococcales</taxon>
        <taxon>Cystobacterineae</taxon>
        <taxon>Myxococcaceae</taxon>
        <taxon>Myxococcus</taxon>
    </lineage>
</organism>
<evidence type="ECO:0000313" key="3">
    <source>
        <dbReference type="Proteomes" id="UP000315369"/>
    </source>
</evidence>
<dbReference type="Proteomes" id="UP000315369">
    <property type="component" value="Unassembled WGS sequence"/>
</dbReference>
<feature type="domain" description="Uncharacterised" evidence="1">
    <location>
        <begin position="1"/>
        <end position="142"/>
    </location>
</feature>
<protein>
    <recommendedName>
        <fullName evidence="1">Uncharacterized domain-containing protein</fullName>
    </recommendedName>
</protein>
<evidence type="ECO:0000259" key="1">
    <source>
        <dbReference type="Pfam" id="PF07514"/>
    </source>
</evidence>
<dbReference type="Gene3D" id="1.10.3210.40">
    <property type="match status" value="1"/>
</dbReference>
<gene>
    <name evidence="2" type="ORF">FJV41_50740</name>
</gene>
<feature type="non-terminal residue" evidence="2">
    <location>
        <position position="142"/>
    </location>
</feature>